<gene>
    <name evidence="2" type="ORF">HCBG_08814</name>
</gene>
<organism evidence="2 3">
    <name type="scientific">Ajellomyces capsulatus (strain G186AR / H82 / ATCC MYA-2454 / RMSCC 2432)</name>
    <name type="common">Darling's disease fungus</name>
    <name type="synonym">Histoplasma capsulatum</name>
    <dbReference type="NCBI Taxonomy" id="447093"/>
    <lineage>
        <taxon>Eukaryota</taxon>
        <taxon>Fungi</taxon>
        <taxon>Dikarya</taxon>
        <taxon>Ascomycota</taxon>
        <taxon>Pezizomycotina</taxon>
        <taxon>Eurotiomycetes</taxon>
        <taxon>Eurotiomycetidae</taxon>
        <taxon>Onygenales</taxon>
        <taxon>Ajellomycetaceae</taxon>
        <taxon>Histoplasma</taxon>
    </lineage>
</organism>
<keyword evidence="3" id="KW-1185">Reference proteome</keyword>
<dbReference type="Proteomes" id="UP000001631">
    <property type="component" value="Unassembled WGS sequence"/>
</dbReference>
<evidence type="ECO:0000313" key="3">
    <source>
        <dbReference type="Proteomes" id="UP000001631"/>
    </source>
</evidence>
<feature type="compositionally biased region" description="Pro residues" evidence="1">
    <location>
        <begin position="98"/>
        <end position="109"/>
    </location>
</feature>
<protein>
    <submittedName>
        <fullName evidence="2">Uncharacterized protein</fullName>
    </submittedName>
</protein>
<feature type="compositionally biased region" description="Basic and acidic residues" evidence="1">
    <location>
        <begin position="61"/>
        <end position="77"/>
    </location>
</feature>
<dbReference type="EMBL" id="GG663380">
    <property type="protein sequence ID" value="EEH02911.1"/>
    <property type="molecule type" value="Genomic_DNA"/>
</dbReference>
<dbReference type="InParanoid" id="C0P095"/>
<evidence type="ECO:0000313" key="2">
    <source>
        <dbReference type="EMBL" id="EEH02911.1"/>
    </source>
</evidence>
<dbReference type="AlphaFoldDB" id="C0P095"/>
<dbReference type="RefSeq" id="XP_045283392.1">
    <property type="nucleotide sequence ID" value="XM_045435863.1"/>
</dbReference>
<proteinExistence type="predicted"/>
<dbReference type="GeneID" id="69041830"/>
<evidence type="ECO:0000256" key="1">
    <source>
        <dbReference type="SAM" id="MobiDB-lite"/>
    </source>
</evidence>
<feature type="region of interest" description="Disordered" evidence="1">
    <location>
        <begin position="54"/>
        <end position="121"/>
    </location>
</feature>
<name>C0P095_AJECG</name>
<dbReference type="HOGENOM" id="CLU_2037414_0_0_1"/>
<reference evidence="2" key="1">
    <citation type="submission" date="2009-02" db="EMBL/GenBank/DDBJ databases">
        <title>The Genome Sequence of Ajellomyces capsulatus strain G186AR.</title>
        <authorList>
            <consortium name="The Broad Institute Genome Sequencing Platform"/>
            <person name="Champion M."/>
            <person name="Cuomo C."/>
            <person name="Ma L.-J."/>
            <person name="Henn M.R."/>
            <person name="Sil A."/>
            <person name="Goldman B."/>
            <person name="Young S.K."/>
            <person name="Kodira C.D."/>
            <person name="Zeng Q."/>
            <person name="Koehrsen M."/>
            <person name="Alvarado L."/>
            <person name="Berlin A."/>
            <person name="Borenstein D."/>
            <person name="Chen Z."/>
            <person name="Engels R."/>
            <person name="Freedman E."/>
            <person name="Gellesch M."/>
            <person name="Goldberg J."/>
            <person name="Griggs A."/>
            <person name="Gujja S."/>
            <person name="Heiman D."/>
            <person name="Hepburn T."/>
            <person name="Howarth C."/>
            <person name="Jen D."/>
            <person name="Larson L."/>
            <person name="Lewis B."/>
            <person name="Mehta T."/>
            <person name="Park D."/>
            <person name="Pearson M."/>
            <person name="Roberts A."/>
            <person name="Saif S."/>
            <person name="Shea T."/>
            <person name="Shenoy N."/>
            <person name="Sisk P."/>
            <person name="Stolte C."/>
            <person name="Sykes S."/>
            <person name="Walk T."/>
            <person name="White J."/>
            <person name="Yandava C."/>
            <person name="Klein B."/>
            <person name="McEwen J.G."/>
            <person name="Puccia R."/>
            <person name="Goldman G.H."/>
            <person name="Felipe M.S."/>
            <person name="Nino-Vega G."/>
            <person name="San-Blas G."/>
            <person name="Taylor J."/>
            <person name="Mendoza L."/>
            <person name="Galagan J."/>
            <person name="Nusbaum C."/>
            <person name="Birren B."/>
        </authorList>
    </citation>
    <scope>NUCLEOTIDE SEQUENCE</scope>
    <source>
        <strain evidence="2">G186AR</strain>
    </source>
</reference>
<sequence length="121" mass="13005">MAYGLWLDGIDHVELGSEPLSASKHSHSAPLCVVEEDRSHDTYSVQFTLLSHSTIASSRTSDSRRQKKPAVEKEKRNHNPFPPPPPTAVPAAIQSCHPPSPSPSPPAKNPEPSGGGQWIGL</sequence>
<accession>C0P095</accession>